<dbReference type="GO" id="GO:0008270">
    <property type="term" value="F:zinc ion binding"/>
    <property type="evidence" value="ECO:0007669"/>
    <property type="project" value="UniProtKB-KW"/>
</dbReference>
<evidence type="ECO:0000256" key="2">
    <source>
        <dbReference type="ARBA" id="ARBA00022737"/>
    </source>
</evidence>
<dbReference type="PROSITE" id="PS00028">
    <property type="entry name" value="ZINC_FINGER_C2H2_1"/>
    <property type="match status" value="4"/>
</dbReference>
<keyword evidence="7" id="KW-0175">Coiled coil</keyword>
<evidence type="ECO:0000256" key="6">
    <source>
        <dbReference type="PROSITE-ProRule" id="PRU00042"/>
    </source>
</evidence>
<evidence type="ECO:0000256" key="5">
    <source>
        <dbReference type="ARBA" id="ARBA00023242"/>
    </source>
</evidence>
<protein>
    <recommendedName>
        <fullName evidence="8">C2H2-type domain-containing protein</fullName>
    </recommendedName>
</protein>
<dbReference type="Gene3D" id="3.30.160.60">
    <property type="entry name" value="Classic Zinc Finger"/>
    <property type="match status" value="3"/>
</dbReference>
<dbReference type="InterPro" id="IPR013087">
    <property type="entry name" value="Znf_C2H2_type"/>
</dbReference>
<evidence type="ECO:0000313" key="10">
    <source>
        <dbReference type="Proteomes" id="UP001162031"/>
    </source>
</evidence>
<keyword evidence="3 6" id="KW-0863">Zinc-finger</keyword>
<dbReference type="SMART" id="SM00355">
    <property type="entry name" value="ZnF_C2H2"/>
    <property type="match status" value="6"/>
</dbReference>
<keyword evidence="1" id="KW-0479">Metal-binding</keyword>
<keyword evidence="10" id="KW-1185">Reference proteome</keyword>
<evidence type="ECO:0000256" key="4">
    <source>
        <dbReference type="ARBA" id="ARBA00022833"/>
    </source>
</evidence>
<accession>A0AAV0V438</accession>
<organism evidence="9 10">
    <name type="scientific">Hyaloperonospora brassicae</name>
    <name type="common">Brassica downy mildew</name>
    <name type="synonym">Peronospora brassicae</name>
    <dbReference type="NCBI Taxonomy" id="162125"/>
    <lineage>
        <taxon>Eukaryota</taxon>
        <taxon>Sar</taxon>
        <taxon>Stramenopiles</taxon>
        <taxon>Oomycota</taxon>
        <taxon>Peronosporomycetes</taxon>
        <taxon>Peronosporales</taxon>
        <taxon>Peronosporaceae</taxon>
        <taxon>Hyaloperonospora</taxon>
    </lineage>
</organism>
<evidence type="ECO:0000313" key="9">
    <source>
        <dbReference type="EMBL" id="CAI5742770.1"/>
    </source>
</evidence>
<dbReference type="PANTHER" id="PTHR24393">
    <property type="entry name" value="ZINC FINGER PROTEIN"/>
    <property type="match status" value="1"/>
</dbReference>
<feature type="domain" description="C2H2-type" evidence="8">
    <location>
        <begin position="126"/>
        <end position="155"/>
    </location>
</feature>
<sequence length="474" mass="52271">MPPMYDVSPTNSAIDLERFRCVSAGVVANEVGDRCCDYDNGPSAALLTRATMPETVERQQVEHSGRSVGIWGNTAVNNTGGTYMTMSAALEALSSSPAAAGIACSTSAAPSRKRKRIPGAMRMRNFLCTHPGCGKSFADSAHLRDHTVVHTGEKPYVCGVPGCNKRYSSRAAMRFHRSSHTSQRSLTAEQSRGEIVRAGVDGNASPTQDAQMPPFTCLECGKHFCVHELLMAHLGVHAAHRAAAIASISSSENAVEHARRSEEEAGAVQWHVHGEESLPSVGAPPRDESREFRNTIRAQQDQIERLKAEVLRLRRKIAADPVATPAPTAVVVGDQPALTPPVEMLHDGYKPFECCICHNRFTNFYQLTFHGKQHPQALMAEVTGKQVPVPVGPKHCPDEQCEYAKSTGRSLKNLQTLKRHWQRRHQNERPYTCTHCPPTRQKTFKTRENLKAHQKDCPRNIFVCRDLYPTDVVS</sequence>
<keyword evidence="5" id="KW-0539">Nucleus</keyword>
<dbReference type="PROSITE" id="PS50157">
    <property type="entry name" value="ZINC_FINGER_C2H2_2"/>
    <property type="match status" value="3"/>
</dbReference>
<dbReference type="GO" id="GO:0001228">
    <property type="term" value="F:DNA-binding transcription activator activity, RNA polymerase II-specific"/>
    <property type="evidence" value="ECO:0007669"/>
    <property type="project" value="TreeGrafter"/>
</dbReference>
<dbReference type="GO" id="GO:0000978">
    <property type="term" value="F:RNA polymerase II cis-regulatory region sequence-specific DNA binding"/>
    <property type="evidence" value="ECO:0007669"/>
    <property type="project" value="TreeGrafter"/>
</dbReference>
<feature type="domain" description="C2H2-type" evidence="8">
    <location>
        <begin position="215"/>
        <end position="242"/>
    </location>
</feature>
<keyword evidence="4" id="KW-0862">Zinc</keyword>
<proteinExistence type="predicted"/>
<reference evidence="9" key="1">
    <citation type="submission" date="2022-12" db="EMBL/GenBank/DDBJ databases">
        <authorList>
            <person name="Webb A."/>
        </authorList>
    </citation>
    <scope>NUCLEOTIDE SEQUENCE</scope>
    <source>
        <strain evidence="9">Hp1</strain>
    </source>
</reference>
<evidence type="ECO:0000256" key="7">
    <source>
        <dbReference type="SAM" id="Coils"/>
    </source>
</evidence>
<feature type="domain" description="C2H2-type" evidence="8">
    <location>
        <begin position="156"/>
        <end position="185"/>
    </location>
</feature>
<dbReference type="EMBL" id="CANTFL010001475">
    <property type="protein sequence ID" value="CAI5742770.1"/>
    <property type="molecule type" value="Genomic_DNA"/>
</dbReference>
<dbReference type="FunFam" id="3.30.160.60:FF:000125">
    <property type="entry name" value="Putative zinc finger protein 143"/>
    <property type="match status" value="1"/>
</dbReference>
<dbReference type="Proteomes" id="UP001162031">
    <property type="component" value="Unassembled WGS sequence"/>
</dbReference>
<dbReference type="GO" id="GO:0005634">
    <property type="term" value="C:nucleus"/>
    <property type="evidence" value="ECO:0007669"/>
    <property type="project" value="TreeGrafter"/>
</dbReference>
<evidence type="ECO:0000256" key="3">
    <source>
        <dbReference type="ARBA" id="ARBA00022771"/>
    </source>
</evidence>
<dbReference type="AlphaFoldDB" id="A0AAV0V438"/>
<dbReference type="InterPro" id="IPR036236">
    <property type="entry name" value="Znf_C2H2_sf"/>
</dbReference>
<feature type="coiled-coil region" evidence="7">
    <location>
        <begin position="289"/>
        <end position="316"/>
    </location>
</feature>
<evidence type="ECO:0000256" key="1">
    <source>
        <dbReference type="ARBA" id="ARBA00022723"/>
    </source>
</evidence>
<dbReference type="SUPFAM" id="SSF57667">
    <property type="entry name" value="beta-beta-alpha zinc fingers"/>
    <property type="match status" value="3"/>
</dbReference>
<gene>
    <name evidence="9" type="ORF">HBR001_LOCUS9148</name>
</gene>
<keyword evidence="2" id="KW-0677">Repeat</keyword>
<dbReference type="PANTHER" id="PTHR24393:SF34">
    <property type="entry name" value="PR_SET DOMAIN 13"/>
    <property type="match status" value="1"/>
</dbReference>
<evidence type="ECO:0000259" key="8">
    <source>
        <dbReference type="PROSITE" id="PS50157"/>
    </source>
</evidence>
<name>A0AAV0V438_HYABA</name>
<comment type="caution">
    <text evidence="9">The sequence shown here is derived from an EMBL/GenBank/DDBJ whole genome shotgun (WGS) entry which is preliminary data.</text>
</comment>
<dbReference type="Pfam" id="PF00096">
    <property type="entry name" value="zf-C2H2"/>
    <property type="match status" value="2"/>
</dbReference>